<dbReference type="RefSeq" id="WP_157775660.1">
    <property type="nucleotide sequence ID" value="NZ_LT934425.1"/>
</dbReference>
<protein>
    <recommendedName>
        <fullName evidence="10">Integrase</fullName>
    </recommendedName>
</protein>
<accession>A0A2C9CAU6</accession>
<dbReference type="Gene3D" id="1.10.150.130">
    <property type="match status" value="1"/>
</dbReference>
<dbReference type="OrthoDB" id="9803188at2"/>
<name>A0A2C9CAU6_KUEST</name>
<dbReference type="InterPro" id="IPR050090">
    <property type="entry name" value="Tyrosine_recombinase_XerCD"/>
</dbReference>
<dbReference type="Pfam" id="PF00589">
    <property type="entry name" value="Phage_integrase"/>
    <property type="match status" value="1"/>
</dbReference>
<keyword evidence="9" id="KW-1185">Reference proteome</keyword>
<dbReference type="InterPro" id="IPR002104">
    <property type="entry name" value="Integrase_catalytic"/>
</dbReference>
<dbReference type="EMBL" id="LT934425">
    <property type="protein sequence ID" value="SOH02811.1"/>
    <property type="molecule type" value="Genomic_DNA"/>
</dbReference>
<evidence type="ECO:0000256" key="1">
    <source>
        <dbReference type="ARBA" id="ARBA00008857"/>
    </source>
</evidence>
<dbReference type="PANTHER" id="PTHR30349:SF64">
    <property type="entry name" value="PROPHAGE INTEGRASE INTD-RELATED"/>
    <property type="match status" value="1"/>
</dbReference>
<dbReference type="CDD" id="cd00796">
    <property type="entry name" value="INT_Rci_Hp1_C"/>
    <property type="match status" value="1"/>
</dbReference>
<evidence type="ECO:0000313" key="9">
    <source>
        <dbReference type="Proteomes" id="UP000221734"/>
    </source>
</evidence>
<proteinExistence type="inferred from homology"/>
<gene>
    <name evidence="8" type="primary">xerD_1</name>
    <name evidence="8" type="ORF">KSMBR1_0295</name>
</gene>
<evidence type="ECO:0000256" key="5">
    <source>
        <dbReference type="PROSITE-ProRule" id="PRU01248"/>
    </source>
</evidence>
<dbReference type="KEGG" id="kst:KSMBR1_0295"/>
<keyword evidence="2" id="KW-0229">DNA integration</keyword>
<dbReference type="GO" id="GO:0015074">
    <property type="term" value="P:DNA integration"/>
    <property type="evidence" value="ECO:0007669"/>
    <property type="project" value="UniProtKB-KW"/>
</dbReference>
<dbReference type="GO" id="GO:0003677">
    <property type="term" value="F:DNA binding"/>
    <property type="evidence" value="ECO:0007669"/>
    <property type="project" value="UniProtKB-UniRule"/>
</dbReference>
<reference evidence="9" key="1">
    <citation type="submission" date="2017-10" db="EMBL/GenBank/DDBJ databases">
        <authorList>
            <person name="Frank J."/>
        </authorList>
    </citation>
    <scope>NUCLEOTIDE SEQUENCE [LARGE SCALE GENOMIC DNA]</scope>
</reference>
<evidence type="ECO:0008006" key="10">
    <source>
        <dbReference type="Google" id="ProtNLM"/>
    </source>
</evidence>
<dbReference type="InterPro" id="IPR010998">
    <property type="entry name" value="Integrase_recombinase_N"/>
</dbReference>
<sequence length="390" mass="43774">MAVRWKKYHKECKGKRAEGDRCGKVVTKGIDCKGKRGSHCPSGVSNPCGAWAIDYRETDGRWVSKVFPGISRTEARERLEDIRSNIRRGMIGLPQTRKTPTLKEYAKKYLEFSKGDKENTLLSKKRAINVLAQYLGDYRLDKVTTFIIEKFRIERREKDKVKASVINQDIAILTHLYNTAIKEGVIDKTPCQNVKRLKTAQTKDRILSQPEIALLLEKLQGKDRLMVLVGLFTGLRLGGVLGLSWADIDLTNRIITSSHKTGKLVSIPISDYLAGELRKWKETNPGDKLFVEGRVTNRARINHSCHFSSLFKGLGIQNFTFHNLRHTFASLLQGELGIGAIVVQGMTGHSSLGMLQKYSHTGMNSKKVAINALTEHVLNTTPKTVFAIAQ</sequence>
<keyword evidence="4" id="KW-0233">DNA recombination</keyword>
<evidence type="ECO:0000259" key="6">
    <source>
        <dbReference type="PROSITE" id="PS51898"/>
    </source>
</evidence>
<dbReference type="PROSITE" id="PS51898">
    <property type="entry name" value="TYR_RECOMBINASE"/>
    <property type="match status" value="1"/>
</dbReference>
<dbReference type="GO" id="GO:0006310">
    <property type="term" value="P:DNA recombination"/>
    <property type="evidence" value="ECO:0007669"/>
    <property type="project" value="UniProtKB-KW"/>
</dbReference>
<dbReference type="AlphaFoldDB" id="A0A2C9CAU6"/>
<dbReference type="InterPro" id="IPR044068">
    <property type="entry name" value="CB"/>
</dbReference>
<dbReference type="Gene3D" id="1.10.443.10">
    <property type="entry name" value="Intergrase catalytic core"/>
    <property type="match status" value="1"/>
</dbReference>
<evidence type="ECO:0000256" key="4">
    <source>
        <dbReference type="ARBA" id="ARBA00023172"/>
    </source>
</evidence>
<evidence type="ECO:0000256" key="2">
    <source>
        <dbReference type="ARBA" id="ARBA00022908"/>
    </source>
</evidence>
<evidence type="ECO:0000313" key="8">
    <source>
        <dbReference type="EMBL" id="SOH02811.1"/>
    </source>
</evidence>
<feature type="domain" description="Core-binding (CB)" evidence="7">
    <location>
        <begin position="100"/>
        <end position="181"/>
    </location>
</feature>
<dbReference type="Proteomes" id="UP000221734">
    <property type="component" value="Chromosome Kuenenia_stuttgartiensis_MBR1"/>
</dbReference>
<dbReference type="PANTHER" id="PTHR30349">
    <property type="entry name" value="PHAGE INTEGRASE-RELATED"/>
    <property type="match status" value="1"/>
</dbReference>
<evidence type="ECO:0000259" key="7">
    <source>
        <dbReference type="PROSITE" id="PS51900"/>
    </source>
</evidence>
<dbReference type="SUPFAM" id="SSF56349">
    <property type="entry name" value="DNA breaking-rejoining enzymes"/>
    <property type="match status" value="1"/>
</dbReference>
<comment type="similarity">
    <text evidence="1">Belongs to the 'phage' integrase family.</text>
</comment>
<feature type="domain" description="Tyr recombinase" evidence="6">
    <location>
        <begin position="202"/>
        <end position="371"/>
    </location>
</feature>
<dbReference type="PROSITE" id="PS51900">
    <property type="entry name" value="CB"/>
    <property type="match status" value="1"/>
</dbReference>
<keyword evidence="3 5" id="KW-0238">DNA-binding</keyword>
<dbReference type="InterPro" id="IPR025269">
    <property type="entry name" value="SAM-like_dom"/>
</dbReference>
<dbReference type="InterPro" id="IPR011010">
    <property type="entry name" value="DNA_brk_join_enz"/>
</dbReference>
<dbReference type="Pfam" id="PF13102">
    <property type="entry name" value="Phage_int_SAM_5"/>
    <property type="match status" value="1"/>
</dbReference>
<dbReference type="InterPro" id="IPR013762">
    <property type="entry name" value="Integrase-like_cat_sf"/>
</dbReference>
<organism evidence="8 9">
    <name type="scientific">Kuenenia stuttgartiensis</name>
    <dbReference type="NCBI Taxonomy" id="174633"/>
    <lineage>
        <taxon>Bacteria</taxon>
        <taxon>Pseudomonadati</taxon>
        <taxon>Planctomycetota</taxon>
        <taxon>Candidatus Brocadiia</taxon>
        <taxon>Candidatus Brocadiales</taxon>
        <taxon>Candidatus Brocadiaceae</taxon>
        <taxon>Candidatus Kuenenia</taxon>
    </lineage>
</organism>
<evidence type="ECO:0000256" key="3">
    <source>
        <dbReference type="ARBA" id="ARBA00023125"/>
    </source>
</evidence>